<name>A0A6A0AKU8_HAELA</name>
<evidence type="ECO:0000313" key="2">
    <source>
        <dbReference type="Proteomes" id="UP000485058"/>
    </source>
</evidence>
<dbReference type="EMBL" id="BLLF01006924">
    <property type="protein sequence ID" value="GFH32654.1"/>
    <property type="molecule type" value="Genomic_DNA"/>
</dbReference>
<dbReference type="Proteomes" id="UP000485058">
    <property type="component" value="Unassembled WGS sequence"/>
</dbReference>
<protein>
    <submittedName>
        <fullName evidence="1">Uncharacterized protein</fullName>
    </submittedName>
</protein>
<reference evidence="1 2" key="1">
    <citation type="submission" date="2020-02" db="EMBL/GenBank/DDBJ databases">
        <title>Draft genome sequence of Haematococcus lacustris strain NIES-144.</title>
        <authorList>
            <person name="Morimoto D."/>
            <person name="Nakagawa S."/>
            <person name="Yoshida T."/>
            <person name="Sawayama S."/>
        </authorList>
    </citation>
    <scope>NUCLEOTIDE SEQUENCE [LARGE SCALE GENOMIC DNA]</scope>
    <source>
        <strain evidence="1 2">NIES-144</strain>
    </source>
</reference>
<keyword evidence="2" id="KW-1185">Reference proteome</keyword>
<sequence>MLRAMSLEHARALQLYEVVWSQGKVNILDDIMAEHHEQLDMVC</sequence>
<feature type="non-terminal residue" evidence="1">
    <location>
        <position position="1"/>
    </location>
</feature>
<comment type="caution">
    <text evidence="1">The sequence shown here is derived from an EMBL/GenBank/DDBJ whole genome shotgun (WGS) entry which is preliminary data.</text>
</comment>
<proteinExistence type="predicted"/>
<accession>A0A6A0AKU8</accession>
<dbReference type="AlphaFoldDB" id="A0A6A0AKU8"/>
<gene>
    <name evidence="1" type="ORF">HaLaN_31906</name>
</gene>
<organism evidence="1 2">
    <name type="scientific">Haematococcus lacustris</name>
    <name type="common">Green alga</name>
    <name type="synonym">Haematococcus pluvialis</name>
    <dbReference type="NCBI Taxonomy" id="44745"/>
    <lineage>
        <taxon>Eukaryota</taxon>
        <taxon>Viridiplantae</taxon>
        <taxon>Chlorophyta</taxon>
        <taxon>core chlorophytes</taxon>
        <taxon>Chlorophyceae</taxon>
        <taxon>CS clade</taxon>
        <taxon>Chlamydomonadales</taxon>
        <taxon>Haematococcaceae</taxon>
        <taxon>Haematococcus</taxon>
    </lineage>
</organism>
<evidence type="ECO:0000313" key="1">
    <source>
        <dbReference type="EMBL" id="GFH32654.1"/>
    </source>
</evidence>
<feature type="non-terminal residue" evidence="1">
    <location>
        <position position="43"/>
    </location>
</feature>